<evidence type="ECO:0000256" key="1">
    <source>
        <dbReference type="SAM" id="SignalP"/>
    </source>
</evidence>
<dbReference type="SUPFAM" id="SSF52833">
    <property type="entry name" value="Thioredoxin-like"/>
    <property type="match status" value="1"/>
</dbReference>
<reference evidence="2" key="1">
    <citation type="submission" date="2015-11" db="EMBL/GenBank/DDBJ databases">
        <authorList>
            <person name="Zhang Y."/>
            <person name="Guo Z."/>
        </authorList>
    </citation>
    <scope>NUCLEOTIDE SEQUENCE</scope>
    <source>
        <strain evidence="2">BN30871</strain>
    </source>
</reference>
<dbReference type="AlphaFoldDB" id="A0A0S4XNG7"/>
<feature type="chain" id="PRO_5006629809" evidence="1">
    <location>
        <begin position="23"/>
        <end position="132"/>
    </location>
</feature>
<proteinExistence type="predicted"/>
<dbReference type="Pfam" id="PF13899">
    <property type="entry name" value="Thioredoxin_7"/>
    <property type="match status" value="1"/>
</dbReference>
<organism evidence="2">
    <name type="scientific">Sulfurovum sp. enrichment culture clone C5</name>
    <dbReference type="NCBI Taxonomy" id="497650"/>
    <lineage>
        <taxon>Bacteria</taxon>
        <taxon>Pseudomonadati</taxon>
        <taxon>Campylobacterota</taxon>
        <taxon>Epsilonproteobacteria</taxon>
        <taxon>Campylobacterales</taxon>
        <taxon>Sulfurovaceae</taxon>
        <taxon>Sulfurovum</taxon>
        <taxon>environmental samples</taxon>
    </lineage>
</organism>
<keyword evidence="1" id="KW-0732">Signal</keyword>
<protein>
    <submittedName>
        <fullName evidence="2">Uncharacterized protein</fullName>
    </submittedName>
</protein>
<dbReference type="InterPro" id="IPR036249">
    <property type="entry name" value="Thioredoxin-like_sf"/>
</dbReference>
<feature type="signal peptide" evidence="1">
    <location>
        <begin position="1"/>
        <end position="22"/>
    </location>
</feature>
<sequence length="132" mass="15076">MKKLLIIMALGMSLLNAGLVWQNDLNKATVIAKKNKQNIFVLVESNHCRWCKLLKETTLNDPKIQVKLNKFILVKTMREDSAKYSLPPIIGVPTMFIMTPDRKIIEQGVGYLETEDLSDVIDKFNKKAKSKK</sequence>
<name>A0A0S4XNG7_9BACT</name>
<gene>
    <name evidence="2" type="ORF">BN3087_240041</name>
</gene>
<accession>A0A0S4XNG7</accession>
<dbReference type="Gene3D" id="3.40.30.10">
    <property type="entry name" value="Glutaredoxin"/>
    <property type="match status" value="1"/>
</dbReference>
<evidence type="ECO:0000313" key="2">
    <source>
        <dbReference type="EMBL" id="CUV65302.1"/>
    </source>
</evidence>
<dbReference type="EMBL" id="FAXN01000023">
    <property type="protein sequence ID" value="CUV65302.1"/>
    <property type="molecule type" value="Genomic_DNA"/>
</dbReference>